<evidence type="ECO:0000259" key="3">
    <source>
        <dbReference type="Pfam" id="PF16344"/>
    </source>
</evidence>
<evidence type="ECO:0000259" key="2">
    <source>
        <dbReference type="Pfam" id="PF04773"/>
    </source>
</evidence>
<reference evidence="4 5" key="1">
    <citation type="journal article" date="2014" name="Int. J. Syst. Evol. Microbiol.">
        <title>Complete genome sequence of Corynebacterium casei LMG S-19264T (=DSM 44701T), isolated from a smear-ripened cheese.</title>
        <authorList>
            <consortium name="US DOE Joint Genome Institute (JGI-PGF)"/>
            <person name="Walter F."/>
            <person name="Albersmeier A."/>
            <person name="Kalinowski J."/>
            <person name="Ruckert C."/>
        </authorList>
    </citation>
    <scope>NUCLEOTIDE SEQUENCE [LARGE SCALE GENOMIC DNA]</scope>
    <source>
        <strain evidence="4 5">KCTC 12866</strain>
    </source>
</reference>
<keyword evidence="1" id="KW-0812">Transmembrane</keyword>
<evidence type="ECO:0000256" key="1">
    <source>
        <dbReference type="SAM" id="Phobius"/>
    </source>
</evidence>
<protein>
    <submittedName>
        <fullName evidence="4">Uncharacterized protein</fullName>
    </submittedName>
</protein>
<dbReference type="Gene3D" id="3.55.50.30">
    <property type="match status" value="1"/>
</dbReference>
<dbReference type="Gene3D" id="2.60.120.1440">
    <property type="match status" value="1"/>
</dbReference>
<dbReference type="Pfam" id="PF16344">
    <property type="entry name" value="FecR_C"/>
    <property type="match status" value="1"/>
</dbReference>
<evidence type="ECO:0000313" key="4">
    <source>
        <dbReference type="EMBL" id="GHB79749.1"/>
    </source>
</evidence>
<keyword evidence="1" id="KW-1133">Transmembrane helix</keyword>
<keyword evidence="5" id="KW-1185">Reference proteome</keyword>
<comment type="caution">
    <text evidence="4">The sequence shown here is derived from an EMBL/GenBank/DDBJ whole genome shotgun (WGS) entry which is preliminary data.</text>
</comment>
<dbReference type="InterPro" id="IPR006860">
    <property type="entry name" value="FecR"/>
</dbReference>
<name>A0A8J3GB59_9BACT</name>
<dbReference type="PIRSF" id="PIRSF018266">
    <property type="entry name" value="FecR"/>
    <property type="match status" value="1"/>
</dbReference>
<dbReference type="InterPro" id="IPR012373">
    <property type="entry name" value="Ferrdict_sens_TM"/>
</dbReference>
<feature type="transmembrane region" description="Helical" evidence="1">
    <location>
        <begin position="92"/>
        <end position="110"/>
    </location>
</feature>
<dbReference type="EMBL" id="BMXF01000004">
    <property type="protein sequence ID" value="GHB79749.1"/>
    <property type="molecule type" value="Genomic_DNA"/>
</dbReference>
<sequence length="338" mass="38607">MKSDIPKHTLFEYLAGRATPLEKKAVEEWLKVTANAEYFHRCVYEWELQSPQYQPDGDRAFARLMEQIEEEKTAAPALAQETAPRRSINWRFWSIAASITLLLSASAWLLRRTILYKNIETGYGQTVSFNLSDGSHVTLNANSALSVPRFGFDDEVREVMLKGEAEFLIRHTPNDQRFVVKTSEQFQVEVLGTEFTVFARPRGTRVALNKGKIRLDYQNDSRKKKLLMNPGELVTLDPEGRLTRRHIGKTDQEVAWKEHRFAFDNTSVLEICAIMMENFGVVLQPGSDEIATRTITGNFKAETAEELLMVLVEVLNLRIQKENGRIVLTTKETISKPL</sequence>
<dbReference type="Pfam" id="PF04773">
    <property type="entry name" value="FecR"/>
    <property type="match status" value="1"/>
</dbReference>
<dbReference type="AlphaFoldDB" id="A0A8J3GB59"/>
<gene>
    <name evidence="4" type="ORF">GCM10007390_37370</name>
</gene>
<dbReference type="PANTHER" id="PTHR30273">
    <property type="entry name" value="PERIPLASMIC SIGNAL SENSOR AND SIGMA FACTOR ACTIVATOR FECR-RELATED"/>
    <property type="match status" value="1"/>
</dbReference>
<dbReference type="RefSeq" id="WP_189566079.1">
    <property type="nucleotide sequence ID" value="NZ_BMXF01000004.1"/>
</dbReference>
<evidence type="ECO:0000313" key="5">
    <source>
        <dbReference type="Proteomes" id="UP000598271"/>
    </source>
</evidence>
<dbReference type="GO" id="GO:0016989">
    <property type="term" value="F:sigma factor antagonist activity"/>
    <property type="evidence" value="ECO:0007669"/>
    <property type="project" value="TreeGrafter"/>
</dbReference>
<proteinExistence type="predicted"/>
<accession>A0A8J3GB59</accession>
<dbReference type="PANTHER" id="PTHR30273:SF2">
    <property type="entry name" value="PROTEIN FECR"/>
    <property type="match status" value="1"/>
</dbReference>
<keyword evidence="1" id="KW-0472">Membrane</keyword>
<dbReference type="InterPro" id="IPR032508">
    <property type="entry name" value="FecR_C"/>
</dbReference>
<feature type="domain" description="FecR protein" evidence="2">
    <location>
        <begin position="118"/>
        <end position="214"/>
    </location>
</feature>
<dbReference type="Proteomes" id="UP000598271">
    <property type="component" value="Unassembled WGS sequence"/>
</dbReference>
<organism evidence="4 5">
    <name type="scientific">Persicitalea jodogahamensis</name>
    <dbReference type="NCBI Taxonomy" id="402147"/>
    <lineage>
        <taxon>Bacteria</taxon>
        <taxon>Pseudomonadati</taxon>
        <taxon>Bacteroidota</taxon>
        <taxon>Cytophagia</taxon>
        <taxon>Cytophagales</taxon>
        <taxon>Spirosomataceae</taxon>
        <taxon>Persicitalea</taxon>
    </lineage>
</organism>
<feature type="domain" description="Protein FecR C-terminal" evidence="3">
    <location>
        <begin position="260"/>
        <end position="327"/>
    </location>
</feature>